<feature type="region of interest" description="Disordered" evidence="1">
    <location>
        <begin position="72"/>
        <end position="96"/>
    </location>
</feature>
<reference evidence="2" key="1">
    <citation type="submission" date="2023-04" db="EMBL/GenBank/DDBJ databases">
        <title>Colletotrichum limetticola genome sequence.</title>
        <authorList>
            <person name="Baroncelli R."/>
        </authorList>
    </citation>
    <scope>NUCLEOTIDE SEQUENCE</scope>
    <source>
        <strain evidence="2">KLA-Anderson</strain>
    </source>
</reference>
<evidence type="ECO:0000256" key="1">
    <source>
        <dbReference type="SAM" id="MobiDB-lite"/>
    </source>
</evidence>
<protein>
    <submittedName>
        <fullName evidence="2">Uncharacterized protein</fullName>
    </submittedName>
</protein>
<keyword evidence="3" id="KW-1185">Reference proteome</keyword>
<gene>
    <name evidence="2" type="ORF">CLIM01_14159</name>
</gene>
<evidence type="ECO:0000313" key="3">
    <source>
        <dbReference type="Proteomes" id="UP001169217"/>
    </source>
</evidence>
<sequence length="184" mass="19788">MDTKAREFGGSIKQQVSRLGHEAGVFSAVIYYNPVSERFDGAAFVPKGHDVPDVNRLLGVLLNGTEPIVLQHPARSSSSEPRTGTLLQDGNATATSEDRNVIVRRRDPQTMQGFTRLMGAAKGYVLTSPSAVKAIQTVLFTLVWGACKMPPVSVKPVRSATRTVPPNNGAFWLLAMQPGAQSQA</sequence>
<proteinExistence type="predicted"/>
<dbReference type="EMBL" id="JARUPT010000839">
    <property type="protein sequence ID" value="KAK0368487.1"/>
    <property type="molecule type" value="Genomic_DNA"/>
</dbReference>
<dbReference type="Proteomes" id="UP001169217">
    <property type="component" value="Unassembled WGS sequence"/>
</dbReference>
<evidence type="ECO:0000313" key="2">
    <source>
        <dbReference type="EMBL" id="KAK0368487.1"/>
    </source>
</evidence>
<organism evidence="2 3">
    <name type="scientific">Colletotrichum limetticola</name>
    <dbReference type="NCBI Taxonomy" id="1209924"/>
    <lineage>
        <taxon>Eukaryota</taxon>
        <taxon>Fungi</taxon>
        <taxon>Dikarya</taxon>
        <taxon>Ascomycota</taxon>
        <taxon>Pezizomycotina</taxon>
        <taxon>Sordariomycetes</taxon>
        <taxon>Hypocreomycetidae</taxon>
        <taxon>Glomerellales</taxon>
        <taxon>Glomerellaceae</taxon>
        <taxon>Colletotrichum</taxon>
        <taxon>Colletotrichum acutatum species complex</taxon>
    </lineage>
</organism>
<accession>A0ABQ9PBH4</accession>
<feature type="compositionally biased region" description="Polar residues" evidence="1">
    <location>
        <begin position="74"/>
        <end position="95"/>
    </location>
</feature>
<name>A0ABQ9PBH4_9PEZI</name>
<comment type="caution">
    <text evidence="2">The sequence shown here is derived from an EMBL/GenBank/DDBJ whole genome shotgun (WGS) entry which is preliminary data.</text>
</comment>